<reference evidence="2" key="2">
    <citation type="submission" date="2023-06" db="EMBL/GenBank/DDBJ databases">
        <authorList>
            <person name="Swenson N.G."/>
            <person name="Wegrzyn J.L."/>
            <person name="Mcevoy S.L."/>
        </authorList>
    </citation>
    <scope>NUCLEOTIDE SEQUENCE</scope>
    <source>
        <strain evidence="2">NS2018</strain>
        <tissue evidence="2">Leaf</tissue>
    </source>
</reference>
<name>A0AA39TPK9_ACESA</name>
<dbReference type="Proteomes" id="UP001168877">
    <property type="component" value="Unassembled WGS sequence"/>
</dbReference>
<evidence type="ECO:0000256" key="1">
    <source>
        <dbReference type="SAM" id="MobiDB-lite"/>
    </source>
</evidence>
<dbReference type="EMBL" id="JAUESC010000001">
    <property type="protein sequence ID" value="KAK0607439.1"/>
    <property type="molecule type" value="Genomic_DNA"/>
</dbReference>
<protein>
    <submittedName>
        <fullName evidence="2">Uncharacterized protein</fullName>
    </submittedName>
</protein>
<evidence type="ECO:0000313" key="2">
    <source>
        <dbReference type="EMBL" id="KAK0607439.1"/>
    </source>
</evidence>
<proteinExistence type="predicted"/>
<keyword evidence="3" id="KW-1185">Reference proteome</keyword>
<feature type="compositionally biased region" description="Basic and acidic residues" evidence="1">
    <location>
        <begin position="37"/>
        <end position="56"/>
    </location>
</feature>
<organism evidence="2 3">
    <name type="scientific">Acer saccharum</name>
    <name type="common">Sugar maple</name>
    <dbReference type="NCBI Taxonomy" id="4024"/>
    <lineage>
        <taxon>Eukaryota</taxon>
        <taxon>Viridiplantae</taxon>
        <taxon>Streptophyta</taxon>
        <taxon>Embryophyta</taxon>
        <taxon>Tracheophyta</taxon>
        <taxon>Spermatophyta</taxon>
        <taxon>Magnoliopsida</taxon>
        <taxon>eudicotyledons</taxon>
        <taxon>Gunneridae</taxon>
        <taxon>Pentapetalae</taxon>
        <taxon>rosids</taxon>
        <taxon>malvids</taxon>
        <taxon>Sapindales</taxon>
        <taxon>Sapindaceae</taxon>
        <taxon>Hippocastanoideae</taxon>
        <taxon>Acereae</taxon>
        <taxon>Acer</taxon>
    </lineage>
</organism>
<accession>A0AA39TPK9</accession>
<reference evidence="2" key="1">
    <citation type="journal article" date="2022" name="Plant J.">
        <title>Strategies of tolerance reflected in two North American maple genomes.</title>
        <authorList>
            <person name="McEvoy S.L."/>
            <person name="Sezen U.U."/>
            <person name="Trouern-Trend A."/>
            <person name="McMahon S.M."/>
            <person name="Schaberg P.G."/>
            <person name="Yang J."/>
            <person name="Wegrzyn J.L."/>
            <person name="Swenson N.G."/>
        </authorList>
    </citation>
    <scope>NUCLEOTIDE SEQUENCE</scope>
    <source>
        <strain evidence="2">NS2018</strain>
    </source>
</reference>
<sequence>MDAMAEVFCFSAQQIPNKDRIKDSGVNQGFGGSIKRARADNDASGRTEIEMDNPRKEAMGSFKAKLMNMSCPSSWAGFDAGSGRNSGNGYTGGNSMAASRNSNMGTNANSAGGVRNGGSANVSGSRNGGNGYNGGHGKHVGGYRNGGNGITKVTVDGNRAGNAFADDVSNGRGNKSPNGMNNSGGSGASGLRFEILNEEVEELINEKTLSSDSKHHEGNIPSVKIALAEITNANRK</sequence>
<feature type="region of interest" description="Disordered" evidence="1">
    <location>
        <begin position="20"/>
        <end position="56"/>
    </location>
</feature>
<evidence type="ECO:0000313" key="3">
    <source>
        <dbReference type="Proteomes" id="UP001168877"/>
    </source>
</evidence>
<dbReference type="AlphaFoldDB" id="A0AA39TPK9"/>
<gene>
    <name evidence="2" type="ORF">LWI29_015114</name>
</gene>
<comment type="caution">
    <text evidence="2">The sequence shown here is derived from an EMBL/GenBank/DDBJ whole genome shotgun (WGS) entry which is preliminary data.</text>
</comment>
<feature type="region of interest" description="Disordered" evidence="1">
    <location>
        <begin position="165"/>
        <end position="190"/>
    </location>
</feature>